<dbReference type="InterPro" id="IPR009016">
    <property type="entry name" value="Fe_hydrogenase"/>
</dbReference>
<feature type="region of interest" description="Disordered" evidence="7">
    <location>
        <begin position="395"/>
        <end position="435"/>
    </location>
</feature>
<accession>A0A0W0CER8</accession>
<dbReference type="Proteomes" id="UP000054886">
    <property type="component" value="Unassembled WGS sequence"/>
</dbReference>
<dbReference type="SUPFAM" id="SSF53920">
    <property type="entry name" value="Fe-only hydrogenase"/>
    <property type="match status" value="1"/>
</dbReference>
<sequence length="551" mass="60068">MSALLSEDYLNDYISPALACTKPTEIKKEKFVTEDGEFQVGVEPQELEKVTISLSDCLACSGCITSSEEIMLSQQSHSVFLDAWRELGFDKCGSAGDAQCTNKLVVSISPHCRASMARYYGVDVDAADYAILRVFKEVFHATSVIGDGAGRLLSVKRVVEELMERRKASQGTALSSICPGFLIYTEKTKPKLVPMLLNVKSAQQVTGALFKEIALEEGYDVDTSLKDGKRTNVQYHLTIVPCFDKKLEASRPDSEGEVNCVITPREVLAMLGEMGVSFRKYLGDWASLDKQLQQSQLGMLRAEMSPAGWDPLLHWSIPANGDGYSDGYAYQYACTVRDAHVASGCAAQVVSVPGKNADVLEYRVVEPNSEGGKVIARACVLSGFRNIQNLCRKLDPSGHKKRSVRRVTALRSRGRKDSSSEDSTGTPSAISNALGGTANPAECDYVEVSACPSGSINGGGLLMELAPEREEMGETPLPSSTIGGNARRRQQQLQELQAMYKAQIRITDETPTSLPPAALPPLPPQYTMQYTFYIQEEDPAKPDIVTVGNTW</sequence>
<feature type="compositionally biased region" description="Polar residues" evidence="7">
    <location>
        <begin position="421"/>
        <end position="431"/>
    </location>
</feature>
<dbReference type="GO" id="GO:0016226">
    <property type="term" value="P:iron-sulfur cluster assembly"/>
    <property type="evidence" value="ECO:0007669"/>
    <property type="project" value="EnsemblFungi"/>
</dbReference>
<keyword evidence="4" id="KW-0479">Metal-binding</keyword>
<protein>
    <recommendedName>
        <fullName evidence="2">Cytosolic Fe-S cluster assembly factor NAR1</fullName>
    </recommendedName>
    <alternativeName>
        <fullName evidence="3">Cytosolic Fe-S cluster assembly factor nar1</fullName>
    </alternativeName>
    <alternativeName>
        <fullName evidence="6">Nuclear architecture-related protein 1</fullName>
    </alternativeName>
</protein>
<dbReference type="VEuPathDB" id="FungiDB:CAGL0J07590g"/>
<dbReference type="GO" id="GO:0005829">
    <property type="term" value="C:cytosol"/>
    <property type="evidence" value="ECO:0007669"/>
    <property type="project" value="EnsemblFungi"/>
</dbReference>
<evidence type="ECO:0000256" key="4">
    <source>
        <dbReference type="ARBA" id="ARBA00022485"/>
    </source>
</evidence>
<dbReference type="GO" id="GO:0051539">
    <property type="term" value="F:4 iron, 4 sulfur cluster binding"/>
    <property type="evidence" value="ECO:0007669"/>
    <property type="project" value="UniProtKB-KW"/>
</dbReference>
<evidence type="ECO:0000313" key="9">
    <source>
        <dbReference type="EMBL" id="KTB11136.1"/>
    </source>
</evidence>
<organism evidence="9 10">
    <name type="scientific">Candida glabrata</name>
    <name type="common">Yeast</name>
    <name type="synonym">Torulopsis glabrata</name>
    <dbReference type="NCBI Taxonomy" id="5478"/>
    <lineage>
        <taxon>Eukaryota</taxon>
        <taxon>Fungi</taxon>
        <taxon>Dikarya</taxon>
        <taxon>Ascomycota</taxon>
        <taxon>Saccharomycotina</taxon>
        <taxon>Saccharomycetes</taxon>
        <taxon>Saccharomycetales</taxon>
        <taxon>Saccharomycetaceae</taxon>
        <taxon>Nakaseomyces</taxon>
    </lineage>
</organism>
<dbReference type="InterPro" id="IPR050340">
    <property type="entry name" value="Cytosolic_Fe-S_CAF"/>
</dbReference>
<evidence type="ECO:0000313" key="10">
    <source>
        <dbReference type="Proteomes" id="UP000054886"/>
    </source>
</evidence>
<keyword evidence="4" id="KW-0408">Iron</keyword>
<reference evidence="9 10" key="1">
    <citation type="submission" date="2015-10" db="EMBL/GenBank/DDBJ databases">
        <title>Draft genomes sequences of Candida glabrata isolates 1A, 1B, 2A, 2B, 3A and 3B.</title>
        <authorList>
            <person name="Haavelsrud O.E."/>
            <person name="Gaustad P."/>
        </authorList>
    </citation>
    <scope>NUCLEOTIDE SEQUENCE [LARGE SCALE GENOMIC DNA]</scope>
    <source>
        <strain evidence="9">910700640</strain>
    </source>
</reference>
<proteinExistence type="inferred from homology"/>
<evidence type="ECO:0000256" key="1">
    <source>
        <dbReference type="ARBA" id="ARBA00006596"/>
    </source>
</evidence>
<name>A0A0W0CER8_CANGB</name>
<dbReference type="AlphaFoldDB" id="A0A0W0CER8"/>
<dbReference type="GO" id="GO:0016020">
    <property type="term" value="C:membrane"/>
    <property type="evidence" value="ECO:0007669"/>
    <property type="project" value="EnsemblFungi"/>
</dbReference>
<comment type="caution">
    <text evidence="9">The sequence shown here is derived from an EMBL/GenBank/DDBJ whole genome shotgun (WGS) entry which is preliminary data.</text>
</comment>
<evidence type="ECO:0000259" key="8">
    <source>
        <dbReference type="Pfam" id="PF02906"/>
    </source>
</evidence>
<evidence type="ECO:0000256" key="6">
    <source>
        <dbReference type="ARBA" id="ARBA00031269"/>
    </source>
</evidence>
<dbReference type="VEuPathDB" id="FungiDB:GVI51_J07447"/>
<dbReference type="VEuPathDB" id="FungiDB:B1J91_J07590g"/>
<keyword evidence="4" id="KW-0004">4Fe-4S</keyword>
<gene>
    <name evidence="9" type="ORF">AO440_003091</name>
</gene>
<evidence type="ECO:0000256" key="3">
    <source>
        <dbReference type="ARBA" id="ARBA00017073"/>
    </source>
</evidence>
<dbReference type="InterPro" id="IPR004108">
    <property type="entry name" value="Fe_hydrogenase_lsu_C"/>
</dbReference>
<dbReference type="Pfam" id="PF02906">
    <property type="entry name" value="Fe_hyd_lg_C"/>
    <property type="match status" value="1"/>
</dbReference>
<evidence type="ECO:0000256" key="2">
    <source>
        <dbReference type="ARBA" id="ARBA00015854"/>
    </source>
</evidence>
<feature type="domain" description="Iron hydrogenase large subunit C-terminal" evidence="8">
    <location>
        <begin position="103"/>
        <end position="459"/>
    </location>
</feature>
<dbReference type="Gene3D" id="3.40.950.10">
    <property type="entry name" value="Fe-only Hydrogenase (Larger Subunit), Chain L, domain 3"/>
    <property type="match status" value="1"/>
</dbReference>
<dbReference type="PANTHER" id="PTHR11615">
    <property type="entry name" value="NITRATE, FORMATE, IRON DEHYDROGENASE"/>
    <property type="match status" value="1"/>
</dbReference>
<comment type="similarity">
    <text evidence="1">Belongs to the NARF family.</text>
</comment>
<dbReference type="EMBL" id="LLZZ01000043">
    <property type="protein sequence ID" value="KTB11136.1"/>
    <property type="molecule type" value="Genomic_DNA"/>
</dbReference>
<dbReference type="VEuPathDB" id="FungiDB:GWK60_J07425"/>
<dbReference type="Gene3D" id="3.40.50.1780">
    <property type="match status" value="1"/>
</dbReference>
<keyword evidence="5" id="KW-0411">Iron-sulfur</keyword>
<evidence type="ECO:0000256" key="5">
    <source>
        <dbReference type="ARBA" id="ARBA00023014"/>
    </source>
</evidence>
<evidence type="ECO:0000256" key="7">
    <source>
        <dbReference type="SAM" id="MobiDB-lite"/>
    </source>
</evidence>